<dbReference type="RefSeq" id="WP_264748973.1">
    <property type="nucleotide sequence ID" value="NZ_JAPDHW010000002.1"/>
</dbReference>
<organism evidence="1 2">
    <name type="scientific">Chryseobacterium kimseyorum</name>
    <dbReference type="NCBI Taxonomy" id="2984028"/>
    <lineage>
        <taxon>Bacteria</taxon>
        <taxon>Pseudomonadati</taxon>
        <taxon>Bacteroidota</taxon>
        <taxon>Flavobacteriia</taxon>
        <taxon>Flavobacteriales</taxon>
        <taxon>Weeksellaceae</taxon>
        <taxon>Chryseobacterium group</taxon>
        <taxon>Chryseobacterium</taxon>
    </lineage>
</organism>
<protein>
    <submittedName>
        <fullName evidence="1">Uncharacterized protein</fullName>
    </submittedName>
</protein>
<comment type="caution">
    <text evidence="1">The sequence shown here is derived from an EMBL/GenBank/DDBJ whole genome shotgun (WGS) entry which is preliminary data.</text>
</comment>
<evidence type="ECO:0000313" key="2">
    <source>
        <dbReference type="Proteomes" id="UP001163731"/>
    </source>
</evidence>
<dbReference type="EMBL" id="JAPDHW010000002">
    <property type="protein sequence ID" value="MCW3167730.1"/>
    <property type="molecule type" value="Genomic_DNA"/>
</dbReference>
<name>A0ABT3HV99_9FLAO</name>
<gene>
    <name evidence="1" type="ORF">OMO38_04230</name>
</gene>
<evidence type="ECO:0000313" key="1">
    <source>
        <dbReference type="EMBL" id="MCW3167730.1"/>
    </source>
</evidence>
<reference evidence="1" key="1">
    <citation type="submission" date="2022-10" db="EMBL/GenBank/DDBJ databases">
        <title>Chryseobacterium babae sp. nov. isolated from the gut of the beetle Oryctes rhinoceros, and Chryseobacterium kimseyorum sp. nov., isolated from a stick insect rearing cage.</title>
        <authorList>
            <person name="Shelomi M."/>
            <person name="Han C.-J."/>
            <person name="Chen W.-M."/>
            <person name="Chen H.-K."/>
            <person name="Liaw S.-J."/>
            <person name="Muhle E."/>
            <person name="Clermont D."/>
        </authorList>
    </citation>
    <scope>NUCLEOTIDE SEQUENCE</scope>
    <source>
        <strain evidence="1">09-1422</strain>
    </source>
</reference>
<dbReference type="Proteomes" id="UP001163731">
    <property type="component" value="Unassembled WGS sequence"/>
</dbReference>
<accession>A0ABT3HV99</accession>
<sequence>MFNKYFDDEVVKSEYKKQFISLWPEWLGKENYHLLDEVTEADWSKFNSLINTIFKHYRMQLVDLKERKLNEISNIDETLPNYEDSMTKTSNEFSIYVIPELECLLSEDWDYTFIIWYTDKNVIEKLKPFIEKSGLYSFS</sequence>
<proteinExistence type="predicted"/>
<keyword evidence="2" id="KW-1185">Reference proteome</keyword>